<dbReference type="Proteomes" id="UP000600307">
    <property type="component" value="Unassembled WGS sequence"/>
</dbReference>
<dbReference type="RefSeq" id="WP_119824672.1">
    <property type="nucleotide sequence ID" value="NZ_JADOBH010000005.1"/>
</dbReference>
<feature type="signal peptide" evidence="8">
    <location>
        <begin position="1"/>
        <end position="29"/>
    </location>
</feature>
<dbReference type="Pfam" id="PF07519">
    <property type="entry name" value="Tannase"/>
    <property type="match status" value="1"/>
</dbReference>
<organism evidence="9 10">
    <name type="scientific">Rahnella victoriana</name>
    <dbReference type="NCBI Taxonomy" id="1510570"/>
    <lineage>
        <taxon>Bacteria</taxon>
        <taxon>Pseudomonadati</taxon>
        <taxon>Pseudomonadota</taxon>
        <taxon>Gammaproteobacteria</taxon>
        <taxon>Enterobacterales</taxon>
        <taxon>Yersiniaceae</taxon>
        <taxon>Rahnella</taxon>
    </lineage>
</organism>
<evidence type="ECO:0000256" key="5">
    <source>
        <dbReference type="ARBA" id="ARBA00022801"/>
    </source>
</evidence>
<dbReference type="InterPro" id="IPR011118">
    <property type="entry name" value="Tannase/feruloyl_esterase"/>
</dbReference>
<evidence type="ECO:0000256" key="4">
    <source>
        <dbReference type="ARBA" id="ARBA00022729"/>
    </source>
</evidence>
<keyword evidence="3" id="KW-0479">Metal-binding</keyword>
<reference evidence="9 10" key="1">
    <citation type="submission" date="2020-11" db="EMBL/GenBank/DDBJ databases">
        <title>Taxonomic investigation of Rahnella spp.</title>
        <authorList>
            <person name="Lee S.D."/>
        </authorList>
    </citation>
    <scope>NUCLEOTIDE SEQUENCE [LARGE SCALE GENOMIC DNA]</scope>
    <source>
        <strain evidence="9 10">SAP-10</strain>
    </source>
</reference>
<keyword evidence="2" id="KW-0719">Serine esterase</keyword>
<dbReference type="SUPFAM" id="SSF53474">
    <property type="entry name" value="alpha/beta-Hydrolases"/>
    <property type="match status" value="1"/>
</dbReference>
<dbReference type="PANTHER" id="PTHR33938:SF15">
    <property type="entry name" value="FERULOYL ESTERASE B-RELATED"/>
    <property type="match status" value="1"/>
</dbReference>
<sequence>MKLISLKRHWRALCLFPLLFAGYSSLSSAAENTAAPSLDIVKPVKACADLSKVSLTDIGGEGSRITSAKEITVNGAPACEVDGNLHPAIGFKVILPVSSWQQRYMQIGCGGLCGNISLQIGAAAGCTPLQTNGFVMAATDMGHSMQEVDFGKDPQKRKDFAYRSQHLTAQVSKKLIAEYYGRAPAYSYFNGCSDGGREALMEAQRFPHDFNGVIAGAAAMNFQSQNAVYHAWQALANTGPDGNAVIVASRLPLIHNAVLKQCDALDGQTDGLIADPQSCHVDIAAMACKTDAAQENCLSAAEISTLTKLYAGPVDPKTGAKLTVGGPQPGSELAWEGVFVPEKASDPIFSSFIALPSLKFLSYEKNPAEHFTLKDVKFTEAGFDELRKMHPLYDATNPDLSAFKAAGGKLIIWHGWADPHISPLNSVGYHQAVGHVMGATSRDQFERLYLLPGVHHCSGGEGPSLVDFLTPMMNWVEKGIAPDSITTYQAAKEQKIQFGQPMPERGKQPATDIRLEKIPAGAASRPVFPYPDYAVYSGKGDVNTAASYLRKPLATQPAAYHWLGEDFYQPYTFMN</sequence>
<evidence type="ECO:0000256" key="8">
    <source>
        <dbReference type="SAM" id="SignalP"/>
    </source>
</evidence>
<keyword evidence="10" id="KW-1185">Reference proteome</keyword>
<evidence type="ECO:0000313" key="10">
    <source>
        <dbReference type="Proteomes" id="UP000600307"/>
    </source>
</evidence>
<dbReference type="EMBL" id="JADOBH010000005">
    <property type="protein sequence ID" value="MBF7957890.1"/>
    <property type="molecule type" value="Genomic_DNA"/>
</dbReference>
<keyword evidence="5 9" id="KW-0378">Hydrolase</keyword>
<evidence type="ECO:0000256" key="1">
    <source>
        <dbReference type="ARBA" id="ARBA00006249"/>
    </source>
</evidence>
<comment type="similarity">
    <text evidence="1">Belongs to the tannase family.</text>
</comment>
<evidence type="ECO:0000256" key="2">
    <source>
        <dbReference type="ARBA" id="ARBA00022487"/>
    </source>
</evidence>
<keyword evidence="7" id="KW-1015">Disulfide bond</keyword>
<accession>A0ABS0DVH0</accession>
<dbReference type="PANTHER" id="PTHR33938">
    <property type="entry name" value="FERULOYL ESTERASE B-RELATED"/>
    <property type="match status" value="1"/>
</dbReference>
<protein>
    <submittedName>
        <fullName evidence="9">Tannase/feruloyl esterase family alpha/beta hydrolase</fullName>
    </submittedName>
</protein>
<name>A0ABS0DVH0_9GAMM</name>
<gene>
    <name evidence="9" type="ORF">IV431_20235</name>
</gene>
<evidence type="ECO:0000256" key="3">
    <source>
        <dbReference type="ARBA" id="ARBA00022723"/>
    </source>
</evidence>
<keyword evidence="6" id="KW-0106">Calcium</keyword>
<feature type="chain" id="PRO_5046896980" evidence="8">
    <location>
        <begin position="30"/>
        <end position="575"/>
    </location>
</feature>
<keyword evidence="4 8" id="KW-0732">Signal</keyword>
<dbReference type="InterPro" id="IPR029058">
    <property type="entry name" value="AB_hydrolase_fold"/>
</dbReference>
<proteinExistence type="inferred from homology"/>
<evidence type="ECO:0000313" key="9">
    <source>
        <dbReference type="EMBL" id="MBF7957890.1"/>
    </source>
</evidence>
<comment type="caution">
    <text evidence="9">The sequence shown here is derived from an EMBL/GenBank/DDBJ whole genome shotgun (WGS) entry which is preliminary data.</text>
</comment>
<evidence type="ECO:0000256" key="7">
    <source>
        <dbReference type="ARBA" id="ARBA00023157"/>
    </source>
</evidence>
<evidence type="ECO:0000256" key="6">
    <source>
        <dbReference type="ARBA" id="ARBA00022837"/>
    </source>
</evidence>
<dbReference type="GO" id="GO:0016787">
    <property type="term" value="F:hydrolase activity"/>
    <property type="evidence" value="ECO:0007669"/>
    <property type="project" value="UniProtKB-KW"/>
</dbReference>